<protein>
    <submittedName>
        <fullName evidence="2">Uncharacterized protein</fullName>
    </submittedName>
</protein>
<comment type="caution">
    <text evidence="2">The sequence shown here is derived from an EMBL/GenBank/DDBJ whole genome shotgun (WGS) entry which is preliminary data.</text>
</comment>
<accession>A0A811GMI6</accession>
<dbReference type="AlphaFoldDB" id="A0A811GMI6"/>
<sequence length="73" mass="8635">MMNNQAHIDPELHAFVKQDRIRLFTERNEFKALAENFERDLYNTKYRSRNVIGILMFIIVVLIGVIAYVSNFS</sequence>
<reference evidence="2 3" key="1">
    <citation type="submission" date="2020-02" db="EMBL/GenBank/DDBJ databases">
        <authorList>
            <person name="Chaudhuri R."/>
        </authorList>
    </citation>
    <scope>NUCLEOTIDE SEQUENCE [LARGE SCALE GENOMIC DNA]</scope>
    <source>
        <strain evidence="2">SFB21</strain>
    </source>
</reference>
<name>A0A811GMI6_9GAMM</name>
<proteinExistence type="predicted"/>
<keyword evidence="1" id="KW-0812">Transmembrane</keyword>
<dbReference type="EMBL" id="CADDTS010000049">
    <property type="protein sequence ID" value="CAB1222399.1"/>
    <property type="molecule type" value="Genomic_DNA"/>
</dbReference>
<evidence type="ECO:0000256" key="1">
    <source>
        <dbReference type="SAM" id="Phobius"/>
    </source>
</evidence>
<dbReference type="Proteomes" id="UP000489961">
    <property type="component" value="Unassembled WGS sequence"/>
</dbReference>
<keyword evidence="1" id="KW-0472">Membrane</keyword>
<evidence type="ECO:0000313" key="3">
    <source>
        <dbReference type="Proteomes" id="UP000489961"/>
    </source>
</evidence>
<keyword evidence="1" id="KW-1133">Transmembrane helix</keyword>
<organism evidence="2 3">
    <name type="scientific">Acinetobacter bouvetii</name>
    <dbReference type="NCBI Taxonomy" id="202951"/>
    <lineage>
        <taxon>Bacteria</taxon>
        <taxon>Pseudomonadati</taxon>
        <taxon>Pseudomonadota</taxon>
        <taxon>Gammaproteobacteria</taxon>
        <taxon>Moraxellales</taxon>
        <taxon>Moraxellaceae</taxon>
        <taxon>Acinetobacter</taxon>
    </lineage>
</organism>
<gene>
    <name evidence="2" type="ORF">SFB21_3098</name>
</gene>
<feature type="transmembrane region" description="Helical" evidence="1">
    <location>
        <begin position="51"/>
        <end position="70"/>
    </location>
</feature>
<evidence type="ECO:0000313" key="2">
    <source>
        <dbReference type="EMBL" id="CAB1222399.1"/>
    </source>
</evidence>